<dbReference type="EMBL" id="JADCNL010000003">
    <property type="protein sequence ID" value="KAG0489370.1"/>
    <property type="molecule type" value="Genomic_DNA"/>
</dbReference>
<evidence type="ECO:0000256" key="10">
    <source>
        <dbReference type="ARBA" id="ARBA00048109"/>
    </source>
</evidence>
<evidence type="ECO:0000259" key="12">
    <source>
        <dbReference type="Pfam" id="PF03007"/>
    </source>
</evidence>
<comment type="pathway">
    <text evidence="3">Glycerolipid metabolism; triacylglycerol biosynthesis.</text>
</comment>
<evidence type="ECO:0000256" key="5">
    <source>
        <dbReference type="ARBA" id="ARBA00022679"/>
    </source>
</evidence>
<keyword evidence="11" id="KW-1133">Transmembrane helix</keyword>
<feature type="domain" description="O-acyltransferase WSD1 C-terminal" evidence="13">
    <location>
        <begin position="298"/>
        <end position="442"/>
    </location>
</feature>
<evidence type="ECO:0000256" key="2">
    <source>
        <dbReference type="ARBA" id="ARBA00004586"/>
    </source>
</evidence>
<organism evidence="14 15">
    <name type="scientific">Vanilla planifolia</name>
    <name type="common">Vanilla</name>
    <dbReference type="NCBI Taxonomy" id="51239"/>
    <lineage>
        <taxon>Eukaryota</taxon>
        <taxon>Viridiplantae</taxon>
        <taxon>Streptophyta</taxon>
        <taxon>Embryophyta</taxon>
        <taxon>Tracheophyta</taxon>
        <taxon>Spermatophyta</taxon>
        <taxon>Magnoliopsida</taxon>
        <taxon>Liliopsida</taxon>
        <taxon>Asparagales</taxon>
        <taxon>Orchidaceae</taxon>
        <taxon>Vanilloideae</taxon>
        <taxon>Vanilleae</taxon>
        <taxon>Vanilla</taxon>
    </lineage>
</organism>
<comment type="pathway">
    <text evidence="4">Lipid metabolism.</text>
</comment>
<dbReference type="SUPFAM" id="SSF52777">
    <property type="entry name" value="CoA-dependent acyltransferases"/>
    <property type="match status" value="1"/>
</dbReference>
<comment type="similarity">
    <text evidence="8">In the N-terminal section; belongs to the long-chain O-acyltransferase family.</text>
</comment>
<dbReference type="GO" id="GO:0005789">
    <property type="term" value="C:endoplasmic reticulum membrane"/>
    <property type="evidence" value="ECO:0007669"/>
    <property type="project" value="UniProtKB-SubCell"/>
</dbReference>
<keyword evidence="7" id="KW-0012">Acyltransferase</keyword>
<evidence type="ECO:0000256" key="4">
    <source>
        <dbReference type="ARBA" id="ARBA00005189"/>
    </source>
</evidence>
<comment type="catalytic activity">
    <reaction evidence="9">
        <text>a long chain fatty alcohol + a fatty acyl-CoA = a long-chain alcohol wax ester + CoA</text>
        <dbReference type="Rhea" id="RHEA:38443"/>
        <dbReference type="ChEBI" id="CHEBI:17135"/>
        <dbReference type="ChEBI" id="CHEBI:57287"/>
        <dbReference type="ChEBI" id="CHEBI:77636"/>
        <dbReference type="ChEBI" id="CHEBI:235323"/>
        <dbReference type="EC" id="2.3.1.75"/>
    </reaction>
</comment>
<dbReference type="GO" id="GO:0004144">
    <property type="term" value="F:diacylglycerol O-acyltransferase activity"/>
    <property type="evidence" value="ECO:0007669"/>
    <property type="project" value="UniProtKB-EC"/>
</dbReference>
<dbReference type="GO" id="GO:0019432">
    <property type="term" value="P:triglyceride biosynthetic process"/>
    <property type="evidence" value="ECO:0007669"/>
    <property type="project" value="UniProtKB-UniPathway"/>
</dbReference>
<dbReference type="AlphaFoldDB" id="A0A835VA38"/>
<dbReference type="OrthoDB" id="8123449at2759"/>
<evidence type="ECO:0000256" key="6">
    <source>
        <dbReference type="ARBA" id="ARBA00022824"/>
    </source>
</evidence>
<evidence type="ECO:0000256" key="1">
    <source>
        <dbReference type="ARBA" id="ARBA00004162"/>
    </source>
</evidence>
<proteinExistence type="inferred from homology"/>
<dbReference type="GO" id="GO:0047196">
    <property type="term" value="F:long-chain-alcohol O-fatty-acyltransferase activity"/>
    <property type="evidence" value="ECO:0007669"/>
    <property type="project" value="UniProtKB-EC"/>
</dbReference>
<dbReference type="PANTHER" id="PTHR31650">
    <property type="entry name" value="O-ACYLTRANSFERASE (WSD1-LIKE) FAMILY PROTEIN"/>
    <property type="match status" value="1"/>
</dbReference>
<dbReference type="InterPro" id="IPR023213">
    <property type="entry name" value="CAT-like_dom_sf"/>
</dbReference>
<keyword evidence="5" id="KW-0808">Transferase</keyword>
<comment type="catalytic activity">
    <reaction evidence="10">
        <text>an acyl-CoA + a 1,2-diacyl-sn-glycerol = a triacyl-sn-glycerol + CoA</text>
        <dbReference type="Rhea" id="RHEA:10868"/>
        <dbReference type="ChEBI" id="CHEBI:17815"/>
        <dbReference type="ChEBI" id="CHEBI:57287"/>
        <dbReference type="ChEBI" id="CHEBI:58342"/>
        <dbReference type="ChEBI" id="CHEBI:64615"/>
        <dbReference type="EC" id="2.3.1.20"/>
    </reaction>
</comment>
<name>A0A835VA38_VANPL</name>
<dbReference type="UniPathway" id="UPA00282"/>
<dbReference type="PANTHER" id="PTHR31650:SF1">
    <property type="entry name" value="WAX ESTER SYNTHASE_DIACYLGLYCEROL ACYLTRANSFERASE 4-RELATED"/>
    <property type="match status" value="1"/>
</dbReference>
<evidence type="ECO:0000256" key="8">
    <source>
        <dbReference type="ARBA" id="ARBA00024360"/>
    </source>
</evidence>
<feature type="domain" description="O-acyltransferase WSD1-like N-terminal" evidence="12">
    <location>
        <begin position="66"/>
        <end position="199"/>
    </location>
</feature>
<dbReference type="Pfam" id="PF06974">
    <property type="entry name" value="WS_DGAT_C"/>
    <property type="match status" value="1"/>
</dbReference>
<dbReference type="Proteomes" id="UP000636800">
    <property type="component" value="Chromosome 3"/>
</dbReference>
<dbReference type="GO" id="GO:0005886">
    <property type="term" value="C:plasma membrane"/>
    <property type="evidence" value="ECO:0007669"/>
    <property type="project" value="UniProtKB-SubCell"/>
</dbReference>
<evidence type="ECO:0000256" key="3">
    <source>
        <dbReference type="ARBA" id="ARBA00004771"/>
    </source>
</evidence>
<keyword evidence="15" id="KW-1185">Reference proteome</keyword>
<dbReference type="Gene3D" id="3.30.559.10">
    <property type="entry name" value="Chloramphenicol acetyltransferase-like domain"/>
    <property type="match status" value="1"/>
</dbReference>
<dbReference type="InterPro" id="IPR045034">
    <property type="entry name" value="O-acyltransferase_WSD1-like"/>
</dbReference>
<accession>A0A835VA38</accession>
<dbReference type="Pfam" id="PF03007">
    <property type="entry name" value="WS_DGAT_cat"/>
    <property type="match status" value="1"/>
</dbReference>
<sequence length="449" mass="49861">MEATEVPALPSKARLRVKLPRRCSVSPRKDAEGYGEPLSPTARLFRQPQFNCHILVFLGFGKKIHTDAVKAALESTLVRHPRFSSVQEIDASGRSRWVRTEVNLDDHVVYPDLGPVAADGDPIVGDRIVENYASGLCCSALDTSRPLWDLHILDIRTSEAAVVAVFRIHHSLGDGISLMSLFLACTRRTIDYESLPSLPDSKTPLMGMKGVEYRQKRFAHCTLSFDDLRTIKNAMGSTINDVLVGVTSAALSRYLDRNHDGHLPRNLRIRSTLLVNIRPNTGINALALTMKEGRRSNWGNRMGYVLLNFPIMRCQDPLDYIRKGVEITQKKKKSLEVMFTFISALLIVKIFGVKAAVLLCHRVLSNTTLSFSNVVGPTDEVGFCGSPLVYIAPTVYGHPQALTIHYQSYMNKMKVVLAVDELVISDPHKLLDDIVNSVQLIKDAAEAST</sequence>
<dbReference type="InterPro" id="IPR009721">
    <property type="entry name" value="O-acyltransferase_WSD1_C"/>
</dbReference>
<evidence type="ECO:0000313" key="14">
    <source>
        <dbReference type="EMBL" id="KAG0489370.1"/>
    </source>
</evidence>
<keyword evidence="6" id="KW-0256">Endoplasmic reticulum</keyword>
<evidence type="ECO:0000256" key="9">
    <source>
        <dbReference type="ARBA" id="ARBA00047604"/>
    </source>
</evidence>
<comment type="caution">
    <text evidence="14">The sequence shown here is derived from an EMBL/GenBank/DDBJ whole genome shotgun (WGS) entry which is preliminary data.</text>
</comment>
<evidence type="ECO:0000259" key="13">
    <source>
        <dbReference type="Pfam" id="PF06974"/>
    </source>
</evidence>
<comment type="subcellular location">
    <subcellularLocation>
        <location evidence="1">Cell membrane</location>
        <topology evidence="1">Single-pass membrane protein</topology>
    </subcellularLocation>
    <subcellularLocation>
        <location evidence="2">Endoplasmic reticulum membrane</location>
    </subcellularLocation>
</comment>
<evidence type="ECO:0000256" key="11">
    <source>
        <dbReference type="SAM" id="Phobius"/>
    </source>
</evidence>
<keyword evidence="11" id="KW-0812">Transmembrane</keyword>
<evidence type="ECO:0000256" key="7">
    <source>
        <dbReference type="ARBA" id="ARBA00023315"/>
    </source>
</evidence>
<reference evidence="14 15" key="1">
    <citation type="journal article" date="2020" name="Nat. Food">
        <title>A phased Vanilla planifolia genome enables genetic improvement of flavour and production.</title>
        <authorList>
            <person name="Hasing T."/>
            <person name="Tang H."/>
            <person name="Brym M."/>
            <person name="Khazi F."/>
            <person name="Huang T."/>
            <person name="Chambers A.H."/>
        </authorList>
    </citation>
    <scope>NUCLEOTIDE SEQUENCE [LARGE SCALE GENOMIC DNA]</scope>
    <source>
        <tissue evidence="14">Leaf</tissue>
    </source>
</reference>
<evidence type="ECO:0008006" key="16">
    <source>
        <dbReference type="Google" id="ProtNLM"/>
    </source>
</evidence>
<gene>
    <name evidence="14" type="ORF">HPP92_008181</name>
</gene>
<dbReference type="InterPro" id="IPR004255">
    <property type="entry name" value="O-acyltransferase_WSD1_N"/>
</dbReference>
<keyword evidence="11" id="KW-0472">Membrane</keyword>
<evidence type="ECO:0000313" key="15">
    <source>
        <dbReference type="Proteomes" id="UP000636800"/>
    </source>
</evidence>
<feature type="transmembrane region" description="Helical" evidence="11">
    <location>
        <begin position="337"/>
        <end position="359"/>
    </location>
</feature>
<protein>
    <recommendedName>
        <fullName evidence="16">Diacylglycerol O-acyltransferase</fullName>
    </recommendedName>
</protein>